<proteinExistence type="predicted"/>
<comment type="caution">
    <text evidence="7">The sequence shown here is derived from an EMBL/GenBank/DDBJ whole genome shotgun (WGS) entry which is preliminary data.</text>
</comment>
<evidence type="ECO:0000313" key="7">
    <source>
        <dbReference type="EMBL" id="MEI4801135.1"/>
    </source>
</evidence>
<gene>
    <name evidence="7" type="ORF">WAZ07_07290</name>
</gene>
<accession>A0ABU8FEN1</accession>
<feature type="domain" description="ABC-2 type transporter transmembrane" evidence="6">
    <location>
        <begin position="39"/>
        <end position="226"/>
    </location>
</feature>
<dbReference type="PANTHER" id="PTHR43471">
    <property type="entry name" value="ABC TRANSPORTER PERMEASE"/>
    <property type="match status" value="1"/>
</dbReference>
<evidence type="ECO:0000259" key="6">
    <source>
        <dbReference type="Pfam" id="PF12698"/>
    </source>
</evidence>
<sequence>MTFSMKRFSAILRKEMQDLKTNAQVLLMAILPLGLALFYQQMRGEKELLAGIVVIMVLSMVTTITQATLIAEEKEKHTLRVMMLSPASPIEVILGKSLPIMVLSFFLSIISLFLLDTLKGNVFLLMIVILLGVLLFIIIGTMIGLLAKNLVQVSVLGTPIMMIFFAGPLLHLFVKNEIAKKILYHIPTNHIFNAITGVLEGKGFSALSENVINISVWILITFILFLFVYKKKQLD</sequence>
<name>A0ABU8FEN1_9BACI</name>
<feature type="transmembrane region" description="Helical" evidence="5">
    <location>
        <begin position="121"/>
        <end position="146"/>
    </location>
</feature>
<dbReference type="Pfam" id="PF12698">
    <property type="entry name" value="ABC2_membrane_3"/>
    <property type="match status" value="1"/>
</dbReference>
<feature type="transmembrane region" description="Helical" evidence="5">
    <location>
        <begin position="21"/>
        <end position="42"/>
    </location>
</feature>
<dbReference type="RefSeq" id="WP_336472104.1">
    <property type="nucleotide sequence ID" value="NZ_JBAWSX010000003.1"/>
</dbReference>
<dbReference type="InterPro" id="IPR013525">
    <property type="entry name" value="ABC2_TM"/>
</dbReference>
<evidence type="ECO:0000256" key="2">
    <source>
        <dbReference type="ARBA" id="ARBA00022692"/>
    </source>
</evidence>
<evidence type="ECO:0000256" key="1">
    <source>
        <dbReference type="ARBA" id="ARBA00004141"/>
    </source>
</evidence>
<keyword evidence="8" id="KW-1185">Reference proteome</keyword>
<organism evidence="7 8">
    <name type="scientific">Bacillus bruguierae</name>
    <dbReference type="NCBI Taxonomy" id="3127667"/>
    <lineage>
        <taxon>Bacteria</taxon>
        <taxon>Bacillati</taxon>
        <taxon>Bacillota</taxon>
        <taxon>Bacilli</taxon>
        <taxon>Bacillales</taxon>
        <taxon>Bacillaceae</taxon>
        <taxon>Bacillus</taxon>
    </lineage>
</organism>
<dbReference type="Proteomes" id="UP001372526">
    <property type="component" value="Unassembled WGS sequence"/>
</dbReference>
<evidence type="ECO:0000256" key="4">
    <source>
        <dbReference type="ARBA" id="ARBA00023136"/>
    </source>
</evidence>
<comment type="subcellular location">
    <subcellularLocation>
        <location evidence="1">Membrane</location>
        <topology evidence="1">Multi-pass membrane protein</topology>
    </subcellularLocation>
</comment>
<feature type="transmembrane region" description="Helical" evidence="5">
    <location>
        <begin position="92"/>
        <end position="115"/>
    </location>
</feature>
<reference evidence="7 8" key="1">
    <citation type="submission" date="2024-01" db="EMBL/GenBank/DDBJ databases">
        <title>Seven novel Bacillus-like species.</title>
        <authorList>
            <person name="Liu G."/>
        </authorList>
    </citation>
    <scope>NUCLEOTIDE SEQUENCE [LARGE SCALE GENOMIC DNA]</scope>
    <source>
        <strain evidence="7 8">FJAT-51639</strain>
    </source>
</reference>
<keyword evidence="2 5" id="KW-0812">Transmembrane</keyword>
<dbReference type="EMBL" id="JBAWSX010000003">
    <property type="protein sequence ID" value="MEI4801135.1"/>
    <property type="molecule type" value="Genomic_DNA"/>
</dbReference>
<evidence type="ECO:0000313" key="8">
    <source>
        <dbReference type="Proteomes" id="UP001372526"/>
    </source>
</evidence>
<keyword evidence="3 5" id="KW-1133">Transmembrane helix</keyword>
<dbReference type="PANTHER" id="PTHR43471:SF1">
    <property type="entry name" value="ABC TRANSPORTER PERMEASE PROTEIN NOSY-RELATED"/>
    <property type="match status" value="1"/>
</dbReference>
<protein>
    <submittedName>
        <fullName evidence="7">ABC transporter permease</fullName>
    </submittedName>
</protein>
<evidence type="ECO:0000256" key="3">
    <source>
        <dbReference type="ARBA" id="ARBA00022989"/>
    </source>
</evidence>
<feature type="transmembrane region" description="Helical" evidence="5">
    <location>
        <begin position="211"/>
        <end position="229"/>
    </location>
</feature>
<keyword evidence="4 5" id="KW-0472">Membrane</keyword>
<feature type="transmembrane region" description="Helical" evidence="5">
    <location>
        <begin position="153"/>
        <end position="174"/>
    </location>
</feature>
<evidence type="ECO:0000256" key="5">
    <source>
        <dbReference type="SAM" id="Phobius"/>
    </source>
</evidence>
<feature type="transmembrane region" description="Helical" evidence="5">
    <location>
        <begin position="48"/>
        <end position="71"/>
    </location>
</feature>